<dbReference type="SUPFAM" id="SSF63829">
    <property type="entry name" value="Calcium-dependent phosphotriesterase"/>
    <property type="match status" value="1"/>
</dbReference>
<accession>A0A815U985</accession>
<dbReference type="Gene3D" id="2.120.10.30">
    <property type="entry name" value="TolB, C-terminal domain"/>
    <property type="match status" value="1"/>
</dbReference>
<proteinExistence type="predicted"/>
<evidence type="ECO:0000313" key="2">
    <source>
        <dbReference type="Proteomes" id="UP000663855"/>
    </source>
</evidence>
<dbReference type="AlphaFoldDB" id="A0A815U985"/>
<evidence type="ECO:0000313" key="1">
    <source>
        <dbReference type="EMBL" id="CAF1516388.1"/>
    </source>
</evidence>
<dbReference type="Proteomes" id="UP000663855">
    <property type="component" value="Unassembled WGS sequence"/>
</dbReference>
<sequence>MAQYDRCSANAGCACLHIAGAVNVGICSYLSLARCAELVNCDHNNVCYEPEHMCVHHPQCQSAPVCFPVPIFNRQLCPLQTITPNIPINAKWAQYGTTVAGGDGNGSVTNQLSWPKCLFMDNNQTMIIADSWNHRIIQWNAGDKNGQVVAGGKGQGNRLDQLSYPTEVLIDKETNSLIICDEGNGRVV</sequence>
<dbReference type="InterPro" id="IPR011042">
    <property type="entry name" value="6-blade_b-propeller_TolB-like"/>
</dbReference>
<name>A0A815U985_9BILA</name>
<organism evidence="1 2">
    <name type="scientific">Rotaria magnacalcarata</name>
    <dbReference type="NCBI Taxonomy" id="392030"/>
    <lineage>
        <taxon>Eukaryota</taxon>
        <taxon>Metazoa</taxon>
        <taxon>Spiralia</taxon>
        <taxon>Gnathifera</taxon>
        <taxon>Rotifera</taxon>
        <taxon>Eurotatoria</taxon>
        <taxon>Bdelloidea</taxon>
        <taxon>Philodinida</taxon>
        <taxon>Philodinidae</taxon>
        <taxon>Rotaria</taxon>
    </lineage>
</organism>
<reference evidence="1" key="1">
    <citation type="submission" date="2021-02" db="EMBL/GenBank/DDBJ databases">
        <authorList>
            <person name="Nowell W R."/>
        </authorList>
    </citation>
    <scope>NUCLEOTIDE SEQUENCE</scope>
</reference>
<protein>
    <submittedName>
        <fullName evidence="1">Uncharacterized protein</fullName>
    </submittedName>
</protein>
<dbReference type="EMBL" id="CAJNOV010013251">
    <property type="protein sequence ID" value="CAF1516388.1"/>
    <property type="molecule type" value="Genomic_DNA"/>
</dbReference>
<gene>
    <name evidence="1" type="ORF">CJN711_LOCUS28134</name>
</gene>
<comment type="caution">
    <text evidence="1">The sequence shown here is derived from an EMBL/GenBank/DDBJ whole genome shotgun (WGS) entry which is preliminary data.</text>
</comment>